<evidence type="ECO:0000256" key="4">
    <source>
        <dbReference type="ARBA" id="ARBA00023136"/>
    </source>
</evidence>
<feature type="transmembrane region" description="Helical" evidence="7">
    <location>
        <begin position="51"/>
        <end position="71"/>
    </location>
</feature>
<proteinExistence type="inferred from homology"/>
<evidence type="ECO:0000256" key="5">
    <source>
        <dbReference type="ARBA" id="ARBA00023139"/>
    </source>
</evidence>
<evidence type="ECO:0000256" key="1">
    <source>
        <dbReference type="ARBA" id="ARBA00004635"/>
    </source>
</evidence>
<comment type="similarity">
    <text evidence="2">Belongs to the NlpA lipoprotein family.</text>
</comment>
<dbReference type="AlphaFoldDB" id="A0NHF4"/>
<sequence>MQAKKQIRMVTRQVASVLIYRSDFFVGKFREKSLNFGIGDLFIMKRAIKKAAYFSLSSLAVSTLALVLPAINSNTVASAKTKAITVKVGVMTMDDEAKAEWKVISKYAKKHGNVTIKFVQFTDYSQPNKALEDGNIDLNAFQHYDFLDNWNKENHGDIKAIAKTVIAPIRLYTKKGYKSVKDLPKGAQIAIPNDATNEGRSLVALQTAGLIKLKKGVTLATPSDITSNPKKLKITLVDASQTARSLSSVDAAFVNNTFVSSAGLKFKSAIYVEPVNKASKKWINVIAAKPNYKKNKAKYAAYQEIIKGYHQKKVKQLIKTYSDGTELAAWDIKIK</sequence>
<keyword evidence="3" id="KW-0732">Signal</keyword>
<dbReference type="HOGENOM" id="CLU_067080_1_0_9"/>
<dbReference type="Gene3D" id="3.40.190.10">
    <property type="entry name" value="Periplasmic binding protein-like II"/>
    <property type="match status" value="2"/>
</dbReference>
<evidence type="ECO:0000256" key="3">
    <source>
        <dbReference type="ARBA" id="ARBA00022729"/>
    </source>
</evidence>
<organism evidence="8 9">
    <name type="scientific">Oenococcus oeni ATCC BAA-1163</name>
    <dbReference type="NCBI Taxonomy" id="379360"/>
    <lineage>
        <taxon>Bacteria</taxon>
        <taxon>Bacillati</taxon>
        <taxon>Bacillota</taxon>
        <taxon>Bacilli</taxon>
        <taxon>Lactobacillales</taxon>
        <taxon>Lactobacillaceae</taxon>
        <taxon>Oenococcus</taxon>
    </lineage>
</organism>
<accession>A0NHF4</accession>
<keyword evidence="5" id="KW-0564">Palmitate</keyword>
<keyword evidence="7" id="KW-0812">Transmembrane</keyword>
<evidence type="ECO:0000313" key="9">
    <source>
        <dbReference type="Proteomes" id="UP000003346"/>
    </source>
</evidence>
<dbReference type="PANTHER" id="PTHR30429:SF0">
    <property type="entry name" value="METHIONINE-BINDING LIPOPROTEIN METQ"/>
    <property type="match status" value="1"/>
</dbReference>
<dbReference type="GO" id="GO:0016020">
    <property type="term" value="C:membrane"/>
    <property type="evidence" value="ECO:0007669"/>
    <property type="project" value="UniProtKB-SubCell"/>
</dbReference>
<dbReference type="Proteomes" id="UP000003346">
    <property type="component" value="Unassembled WGS sequence"/>
</dbReference>
<evidence type="ECO:0000256" key="2">
    <source>
        <dbReference type="ARBA" id="ARBA00008973"/>
    </source>
</evidence>
<evidence type="ECO:0000256" key="7">
    <source>
        <dbReference type="SAM" id="Phobius"/>
    </source>
</evidence>
<keyword evidence="7" id="KW-1133">Transmembrane helix</keyword>
<dbReference type="PANTHER" id="PTHR30429">
    <property type="entry name" value="D-METHIONINE-BINDING LIPOPROTEIN METQ"/>
    <property type="match status" value="1"/>
</dbReference>
<comment type="subcellular location">
    <subcellularLocation>
        <location evidence="1">Membrane</location>
        <topology evidence="1">Lipid-anchor</topology>
    </subcellularLocation>
</comment>
<evidence type="ECO:0000313" key="8">
    <source>
        <dbReference type="EMBL" id="EAV40074.1"/>
    </source>
</evidence>
<dbReference type="EMBL" id="AAUV01000013">
    <property type="protein sequence ID" value="EAV40074.1"/>
    <property type="molecule type" value="Genomic_DNA"/>
</dbReference>
<comment type="caution">
    <text evidence="8">The sequence shown here is derived from an EMBL/GenBank/DDBJ whole genome shotgun (WGS) entry which is preliminary data.</text>
</comment>
<dbReference type="SUPFAM" id="SSF53850">
    <property type="entry name" value="Periplasmic binding protein-like II"/>
    <property type="match status" value="1"/>
</dbReference>
<name>A0NHF4_OENOE</name>
<evidence type="ECO:0000256" key="6">
    <source>
        <dbReference type="ARBA" id="ARBA00023288"/>
    </source>
</evidence>
<gene>
    <name evidence="8" type="primary">plpB</name>
    <name evidence="8" type="ORF">OENOO_17002</name>
</gene>
<reference evidence="8 9" key="1">
    <citation type="submission" date="2006-11" db="EMBL/GenBank/DDBJ databases">
        <authorList>
            <consortium name="Laboratoire de Microbiologie (Universite Bourgogne)"/>
            <consortium name="GENOME Express"/>
            <consortium name="UMR Oenologie Ampelologie (Universite Bordeaux 2)"/>
            <person name="Guzzo J."/>
        </authorList>
    </citation>
    <scope>NUCLEOTIDE SEQUENCE [LARGE SCALE GENOMIC DNA]</scope>
    <source>
        <strain evidence="8 9">ATCC BAA-1163</strain>
    </source>
</reference>
<dbReference type="Pfam" id="PF03180">
    <property type="entry name" value="Lipoprotein_9"/>
    <property type="match status" value="1"/>
</dbReference>
<protein>
    <submittedName>
        <fullName evidence="8">Outer membrane lipoprotein</fullName>
    </submittedName>
</protein>
<keyword evidence="4 7" id="KW-0472">Membrane</keyword>
<dbReference type="InterPro" id="IPR004872">
    <property type="entry name" value="Lipoprotein_NlpA"/>
</dbReference>
<keyword evidence="6 8" id="KW-0449">Lipoprotein</keyword>